<dbReference type="SUPFAM" id="SSF53474">
    <property type="entry name" value="alpha/beta-Hydrolases"/>
    <property type="match status" value="1"/>
</dbReference>
<dbReference type="GO" id="GO:0016787">
    <property type="term" value="F:hydrolase activity"/>
    <property type="evidence" value="ECO:0007669"/>
    <property type="project" value="UniProtKB-KW"/>
</dbReference>
<dbReference type="InterPro" id="IPR050228">
    <property type="entry name" value="Carboxylesterase_BioH"/>
</dbReference>
<dbReference type="InterPro" id="IPR029058">
    <property type="entry name" value="AB_hydrolase_fold"/>
</dbReference>
<reference evidence="2 3" key="1">
    <citation type="submission" date="2018-07" db="EMBL/GenBank/DDBJ databases">
        <title>Venubactetium sediminum gen. nov., sp. nov., isolated from a marine solar saltern.</title>
        <authorList>
            <person name="Wang S."/>
        </authorList>
    </citation>
    <scope>NUCLEOTIDE SEQUENCE [LARGE SCALE GENOMIC DNA]</scope>
    <source>
        <strain evidence="2 3">WD2A32</strain>
    </source>
</reference>
<protein>
    <submittedName>
        <fullName evidence="2">Alpha/beta fold hydrolase</fullName>
    </submittedName>
</protein>
<evidence type="ECO:0000259" key="1">
    <source>
        <dbReference type="Pfam" id="PF12697"/>
    </source>
</evidence>
<name>A0A369TBV6_9PROT</name>
<evidence type="ECO:0000313" key="3">
    <source>
        <dbReference type="Proteomes" id="UP000253941"/>
    </source>
</evidence>
<keyword evidence="2" id="KW-0378">Hydrolase</keyword>
<gene>
    <name evidence="2" type="ORF">DRB17_08895</name>
</gene>
<dbReference type="InterPro" id="IPR000639">
    <property type="entry name" value="Epox_hydrolase-like"/>
</dbReference>
<dbReference type="PANTHER" id="PTHR43194:SF2">
    <property type="entry name" value="PEROXISOMAL MEMBRANE PROTEIN LPX1"/>
    <property type="match status" value="1"/>
</dbReference>
<dbReference type="Gene3D" id="3.40.50.1820">
    <property type="entry name" value="alpha/beta hydrolase"/>
    <property type="match status" value="1"/>
</dbReference>
<dbReference type="AlphaFoldDB" id="A0A369TBV6"/>
<keyword evidence="3" id="KW-1185">Reference proteome</keyword>
<dbReference type="PRINTS" id="PR00412">
    <property type="entry name" value="EPOXHYDRLASE"/>
</dbReference>
<sequence length="311" mass="33607">MARSWRWRVDGERGGFPGGEGGMITQDDARAPAVRRLATSARRLETRHKGGRVVWRIWGEGPPVVMLHGGFGSWMHFLRTIPALAESRRVICPDMPGFGESDDPAGPDLLDAIPAALASGLARFAEAHEWLDVAAFSFGTVMSGALAVRMARAAPAGPRVRRLALCAPAGLGVPMGGFDGLRSLRAGMSQAERLAVHRHNLSRLMLADPALIDEETVLIQDANVGAARAVGRPYSRSSALKDALALRPVEAVAAIWGSRDAYALRNLHAYEAAIRGLVPDIRAHRIEGAGHWVLYERPGEVNRVLLDFLNE</sequence>
<dbReference type="Pfam" id="PF12697">
    <property type="entry name" value="Abhydrolase_6"/>
    <property type="match status" value="1"/>
</dbReference>
<dbReference type="Proteomes" id="UP000253941">
    <property type="component" value="Unassembled WGS sequence"/>
</dbReference>
<feature type="domain" description="AB hydrolase-1" evidence="1">
    <location>
        <begin position="64"/>
        <end position="303"/>
    </location>
</feature>
<dbReference type="InterPro" id="IPR000073">
    <property type="entry name" value="AB_hydrolase_1"/>
</dbReference>
<dbReference type="EMBL" id="QPMH01000006">
    <property type="protein sequence ID" value="RDD62332.1"/>
    <property type="molecule type" value="Genomic_DNA"/>
</dbReference>
<accession>A0A369TBV6</accession>
<dbReference type="PRINTS" id="PR00111">
    <property type="entry name" value="ABHYDROLASE"/>
</dbReference>
<comment type="caution">
    <text evidence="2">The sequence shown here is derived from an EMBL/GenBank/DDBJ whole genome shotgun (WGS) entry which is preliminary data.</text>
</comment>
<proteinExistence type="predicted"/>
<dbReference type="PANTHER" id="PTHR43194">
    <property type="entry name" value="HYDROLASE ALPHA/BETA FOLD FAMILY"/>
    <property type="match status" value="1"/>
</dbReference>
<organism evidence="2 3">
    <name type="scientific">Ferruginivarius sediminum</name>
    <dbReference type="NCBI Taxonomy" id="2661937"/>
    <lineage>
        <taxon>Bacteria</taxon>
        <taxon>Pseudomonadati</taxon>
        <taxon>Pseudomonadota</taxon>
        <taxon>Alphaproteobacteria</taxon>
        <taxon>Rhodospirillales</taxon>
        <taxon>Rhodospirillaceae</taxon>
        <taxon>Ferruginivarius</taxon>
    </lineage>
</organism>
<evidence type="ECO:0000313" key="2">
    <source>
        <dbReference type="EMBL" id="RDD62332.1"/>
    </source>
</evidence>